<organism evidence="2 3">
    <name type="scientific">Sorghum bicolor</name>
    <name type="common">Sorghum</name>
    <name type="synonym">Sorghum vulgare</name>
    <dbReference type="NCBI Taxonomy" id="4558"/>
    <lineage>
        <taxon>Eukaryota</taxon>
        <taxon>Viridiplantae</taxon>
        <taxon>Streptophyta</taxon>
        <taxon>Embryophyta</taxon>
        <taxon>Tracheophyta</taxon>
        <taxon>Spermatophyta</taxon>
        <taxon>Magnoliopsida</taxon>
        <taxon>Liliopsida</taxon>
        <taxon>Poales</taxon>
        <taxon>Poaceae</taxon>
        <taxon>PACMAD clade</taxon>
        <taxon>Panicoideae</taxon>
        <taxon>Andropogonodae</taxon>
        <taxon>Andropogoneae</taxon>
        <taxon>Sorghinae</taxon>
        <taxon>Sorghum</taxon>
    </lineage>
</organism>
<dbReference type="Proteomes" id="UP000000768">
    <property type="component" value="Chromosome 10"/>
</dbReference>
<dbReference type="Gene3D" id="1.10.1900.10">
    <property type="entry name" value="c-terminal domain of poly(a) binding protein"/>
    <property type="match status" value="1"/>
</dbReference>
<sequence length="67" mass="8001">MLTQVTTTRRLRSHELEREQAAKVTVVLLEMDQMEVLHLLELPDALRQWLLKPWSMRHTGWATQQHL</sequence>
<reference evidence="2" key="2">
    <citation type="submission" date="2017-02" db="EMBL/GenBank/DDBJ databases">
        <title>WGS assembly of Sorghum bicolor.</title>
        <authorList>
            <person name="Paterson A."/>
            <person name="Mullet J."/>
            <person name="Bowers J."/>
            <person name="Bruggmann R."/>
            <person name="Dubchak I."/>
            <person name="Grimwood J."/>
            <person name="Gundlach H."/>
            <person name="Haberer G."/>
            <person name="Hellsten U."/>
            <person name="Mitros T."/>
            <person name="Poliakov A."/>
            <person name="Schmutz J."/>
            <person name="Spannagl M."/>
            <person name="Tang H."/>
            <person name="Wang X."/>
            <person name="Wicker T."/>
            <person name="Bharti A."/>
            <person name="Chapman J."/>
            <person name="Feltus F."/>
            <person name="Gowik U."/>
            <person name="Grigoriev I."/>
            <person name="Lyons E."/>
            <person name="Maher C."/>
            <person name="Martis M."/>
            <person name="Narechania A."/>
            <person name="Otillar R."/>
            <person name="Penning B."/>
            <person name="Salamov A."/>
            <person name="Wang Y."/>
            <person name="Zhang L."/>
            <person name="Carpita N."/>
            <person name="Freeling M."/>
            <person name="Gingle A."/>
            <person name="Hash C."/>
            <person name="Keller B."/>
            <person name="Klein P."/>
            <person name="Kresovich S."/>
            <person name="Mccann M."/>
            <person name="Ming R."/>
            <person name="Peterson D."/>
            <person name="Rahman M."/>
            <person name="Ware D."/>
            <person name="Westhoff P."/>
            <person name="Mayer K."/>
            <person name="Messing J."/>
            <person name="Sims D."/>
            <person name="Jenkins J."/>
            <person name="Shu S."/>
            <person name="Rokhsar D."/>
        </authorList>
    </citation>
    <scope>NUCLEOTIDE SEQUENCE</scope>
</reference>
<dbReference type="GO" id="GO:0003723">
    <property type="term" value="F:RNA binding"/>
    <property type="evidence" value="ECO:0007669"/>
    <property type="project" value="InterPro"/>
</dbReference>
<dbReference type="Gramene" id="KXG20068">
    <property type="protein sequence ID" value="KXG20068"/>
    <property type="gene ID" value="SORBI_3010G150700"/>
</dbReference>
<dbReference type="Pfam" id="PF00658">
    <property type="entry name" value="MLLE"/>
    <property type="match status" value="1"/>
</dbReference>
<evidence type="ECO:0000313" key="3">
    <source>
        <dbReference type="Proteomes" id="UP000000768"/>
    </source>
</evidence>
<dbReference type="InterPro" id="IPR036053">
    <property type="entry name" value="PABP-dom"/>
</dbReference>
<protein>
    <recommendedName>
        <fullName evidence="1">PABC domain-containing protein</fullName>
    </recommendedName>
</protein>
<proteinExistence type="predicted"/>
<name>A0A194YJE1_SORBI</name>
<dbReference type="AlphaFoldDB" id="A0A194YJE1"/>
<dbReference type="InParanoid" id="A0A194YJE1"/>
<gene>
    <name evidence="2" type="ORF">SORBI_3010G150700</name>
</gene>
<accession>A0A194YJE1</accession>
<dbReference type="EMBL" id="CM000769">
    <property type="protein sequence ID" value="KXG20069.1"/>
    <property type="molecule type" value="Genomic_DNA"/>
</dbReference>
<dbReference type="InterPro" id="IPR002004">
    <property type="entry name" value="PABP_HYD_C"/>
</dbReference>
<reference evidence="3" key="3">
    <citation type="journal article" date="2018" name="Plant J.">
        <title>The Sorghum bicolor reference genome: improved assembly, gene annotations, a transcriptome atlas, and signatures of genome organization.</title>
        <authorList>
            <person name="McCormick R.F."/>
            <person name="Truong S.K."/>
            <person name="Sreedasyam A."/>
            <person name="Jenkins J."/>
            <person name="Shu S."/>
            <person name="Sims D."/>
            <person name="Kennedy M."/>
            <person name="Amirebrahimi M."/>
            <person name="Weers B.D."/>
            <person name="McKinley B."/>
            <person name="Mattison A."/>
            <person name="Morishige D.T."/>
            <person name="Grimwood J."/>
            <person name="Schmutz J."/>
            <person name="Mullet J.E."/>
        </authorList>
    </citation>
    <scope>NUCLEOTIDE SEQUENCE [LARGE SCALE GENOMIC DNA]</scope>
    <source>
        <strain evidence="3">cv. BTx623</strain>
    </source>
</reference>
<feature type="domain" description="PABC" evidence="1">
    <location>
        <begin position="14"/>
        <end position="48"/>
    </location>
</feature>
<keyword evidence="3" id="KW-1185">Reference proteome</keyword>
<dbReference type="eggNOG" id="KOG0123">
    <property type="taxonomic scope" value="Eukaryota"/>
</dbReference>
<dbReference type="Gramene" id="KXG20069">
    <property type="protein sequence ID" value="KXG20069"/>
    <property type="gene ID" value="SORBI_3010G150700"/>
</dbReference>
<evidence type="ECO:0000259" key="1">
    <source>
        <dbReference type="Pfam" id="PF00658"/>
    </source>
</evidence>
<reference evidence="2 3" key="1">
    <citation type="journal article" date="2009" name="Nature">
        <title>The Sorghum bicolor genome and the diversification of grasses.</title>
        <authorList>
            <person name="Paterson A.H."/>
            <person name="Bowers J.E."/>
            <person name="Bruggmann R."/>
            <person name="Dubchak I."/>
            <person name="Grimwood J."/>
            <person name="Gundlach H."/>
            <person name="Haberer G."/>
            <person name="Hellsten U."/>
            <person name="Mitros T."/>
            <person name="Poliakov A."/>
            <person name="Schmutz J."/>
            <person name="Spannagl M."/>
            <person name="Tang H."/>
            <person name="Wang X."/>
            <person name="Wicker T."/>
            <person name="Bharti A.K."/>
            <person name="Chapman J."/>
            <person name="Feltus F.A."/>
            <person name="Gowik U."/>
            <person name="Grigoriev I.V."/>
            <person name="Lyons E."/>
            <person name="Maher C.A."/>
            <person name="Martis M."/>
            <person name="Narechania A."/>
            <person name="Otillar R.P."/>
            <person name="Penning B.W."/>
            <person name="Salamov A.A."/>
            <person name="Wang Y."/>
            <person name="Zhang L."/>
            <person name="Carpita N.C."/>
            <person name="Freeling M."/>
            <person name="Gingle A.R."/>
            <person name="Hash C.T."/>
            <person name="Keller B."/>
            <person name="Klein P."/>
            <person name="Kresovich S."/>
            <person name="McCann M.C."/>
            <person name="Ming R."/>
            <person name="Peterson D.G."/>
            <person name="Mehboob-ur-Rahman"/>
            <person name="Ware D."/>
            <person name="Westhoff P."/>
            <person name="Mayer K.F."/>
            <person name="Messing J."/>
            <person name="Rokhsar D.S."/>
        </authorList>
    </citation>
    <scope>NUCLEOTIDE SEQUENCE [LARGE SCALE GENOMIC DNA]</scope>
    <source>
        <strain evidence="3">cv. BTx623</strain>
    </source>
</reference>
<evidence type="ECO:0000313" key="2">
    <source>
        <dbReference type="EMBL" id="KXG20068.1"/>
    </source>
</evidence>
<dbReference type="SUPFAM" id="SSF63570">
    <property type="entry name" value="PABC (PABP) domain"/>
    <property type="match status" value="1"/>
</dbReference>
<dbReference type="EMBL" id="CM000769">
    <property type="protein sequence ID" value="KXG20068.1"/>
    <property type="molecule type" value="Genomic_DNA"/>
</dbReference>
<dbReference type="STRING" id="4558.A0A194YJE1"/>